<dbReference type="HAMAP" id="MF_02227">
    <property type="entry name" value="RPE"/>
    <property type="match status" value="1"/>
</dbReference>
<dbReference type="GO" id="GO:0005737">
    <property type="term" value="C:cytoplasm"/>
    <property type="evidence" value="ECO:0007669"/>
    <property type="project" value="UniProtKB-ARBA"/>
</dbReference>
<evidence type="ECO:0000256" key="4">
    <source>
        <dbReference type="ARBA" id="ARBA00001947"/>
    </source>
</evidence>
<dbReference type="RefSeq" id="WP_096327614.1">
    <property type="nucleotide sequence ID" value="NZ_FOMX01000045.1"/>
</dbReference>
<dbReference type="FunFam" id="3.20.20.70:FF:000004">
    <property type="entry name" value="Ribulose-phosphate 3-epimerase"/>
    <property type="match status" value="1"/>
</dbReference>
<dbReference type="InterPro" id="IPR026019">
    <property type="entry name" value="Ribul_P_3_epim"/>
</dbReference>
<dbReference type="InterPro" id="IPR000056">
    <property type="entry name" value="Ribul_P_3_epim-like"/>
</dbReference>
<evidence type="ECO:0000256" key="9">
    <source>
        <dbReference type="ARBA" id="ARBA00023235"/>
    </source>
</evidence>
<dbReference type="GO" id="GO:0006098">
    <property type="term" value="P:pentose-phosphate shunt"/>
    <property type="evidence" value="ECO:0007669"/>
    <property type="project" value="UniProtKB-UniRule"/>
</dbReference>
<evidence type="ECO:0000256" key="12">
    <source>
        <dbReference type="PIRSR" id="PIRSR001461-1"/>
    </source>
</evidence>
<comment type="cofactor">
    <cofactor evidence="3">
        <name>Co(2+)</name>
        <dbReference type="ChEBI" id="CHEBI:48828"/>
    </cofactor>
</comment>
<reference evidence="16" key="1">
    <citation type="submission" date="2016-10" db="EMBL/GenBank/DDBJ databases">
        <authorList>
            <person name="Varghese N."/>
            <person name="Submissions S."/>
        </authorList>
    </citation>
    <scope>NUCLEOTIDE SEQUENCE [LARGE SCALE GENOMIC DNA]</scope>
    <source>
        <strain evidence="16">ATCC 25963</strain>
    </source>
</reference>
<dbReference type="PROSITE" id="PS01086">
    <property type="entry name" value="RIBUL_P_3_EPIMER_2"/>
    <property type="match status" value="1"/>
</dbReference>
<evidence type="ECO:0000256" key="10">
    <source>
        <dbReference type="HAMAP-Rule" id="MF_02227"/>
    </source>
</evidence>
<comment type="cofactor">
    <cofactor evidence="4">
        <name>Zn(2+)</name>
        <dbReference type="ChEBI" id="CHEBI:29105"/>
    </cofactor>
</comment>
<feature type="active site" description="Proton donor" evidence="10 12">
    <location>
        <position position="191"/>
    </location>
</feature>
<name>A0A1I2HPU2_9BACT</name>
<keyword evidence="16" id="KW-1185">Reference proteome</keyword>
<dbReference type="NCBIfam" id="NF004076">
    <property type="entry name" value="PRK05581.1-4"/>
    <property type="match status" value="1"/>
</dbReference>
<feature type="binding site" evidence="10 13">
    <location>
        <position position="43"/>
    </location>
    <ligand>
        <name>a divalent metal cation</name>
        <dbReference type="ChEBI" id="CHEBI:60240"/>
    </ligand>
</feature>
<keyword evidence="10 11" id="KW-0119">Carbohydrate metabolism</keyword>
<gene>
    <name evidence="10" type="primary">rpe</name>
    <name evidence="15" type="ORF">SAMN02745121_08099</name>
</gene>
<dbReference type="PIRSF" id="PIRSF001461">
    <property type="entry name" value="RPE"/>
    <property type="match status" value="1"/>
</dbReference>
<evidence type="ECO:0000256" key="7">
    <source>
        <dbReference type="ARBA" id="ARBA00013188"/>
    </source>
</evidence>
<dbReference type="GO" id="GO:0004750">
    <property type="term" value="F:D-ribulose-phosphate 3-epimerase activity"/>
    <property type="evidence" value="ECO:0007669"/>
    <property type="project" value="UniProtKB-UniRule"/>
</dbReference>
<comment type="function">
    <text evidence="10">Catalyzes the reversible epimerization of D-ribulose 5-phosphate to D-xylulose 5-phosphate.</text>
</comment>
<dbReference type="Proteomes" id="UP000199400">
    <property type="component" value="Unassembled WGS sequence"/>
</dbReference>
<dbReference type="SUPFAM" id="SSF51366">
    <property type="entry name" value="Ribulose-phoshate binding barrel"/>
    <property type="match status" value="1"/>
</dbReference>
<comment type="pathway">
    <text evidence="10">Carbohydrate degradation.</text>
</comment>
<evidence type="ECO:0000256" key="3">
    <source>
        <dbReference type="ARBA" id="ARBA00001941"/>
    </source>
</evidence>
<dbReference type="PANTHER" id="PTHR11749">
    <property type="entry name" value="RIBULOSE-5-PHOSPHATE-3-EPIMERASE"/>
    <property type="match status" value="1"/>
</dbReference>
<dbReference type="GO" id="GO:0046872">
    <property type="term" value="F:metal ion binding"/>
    <property type="evidence" value="ECO:0007669"/>
    <property type="project" value="UniProtKB-UniRule"/>
</dbReference>
<feature type="binding site" evidence="10 14">
    <location>
        <position position="76"/>
    </location>
    <ligand>
        <name>substrate</name>
    </ligand>
</feature>
<evidence type="ECO:0000256" key="14">
    <source>
        <dbReference type="PIRSR" id="PIRSR001461-3"/>
    </source>
</evidence>
<feature type="binding site" evidence="14">
    <location>
        <position position="193"/>
    </location>
    <ligand>
        <name>substrate</name>
    </ligand>
</feature>
<feature type="binding site" evidence="10 14">
    <location>
        <position position="18"/>
    </location>
    <ligand>
        <name>substrate</name>
    </ligand>
</feature>
<dbReference type="AlphaFoldDB" id="A0A1I2HPU2"/>
<organism evidence="15 16">
    <name type="scientific">Nannocystis exedens</name>
    <dbReference type="NCBI Taxonomy" id="54"/>
    <lineage>
        <taxon>Bacteria</taxon>
        <taxon>Pseudomonadati</taxon>
        <taxon>Myxococcota</taxon>
        <taxon>Polyangia</taxon>
        <taxon>Nannocystales</taxon>
        <taxon>Nannocystaceae</taxon>
        <taxon>Nannocystis</taxon>
    </lineage>
</organism>
<accession>A0A1I2HPU2</accession>
<dbReference type="EMBL" id="FOMX01000045">
    <property type="protein sequence ID" value="SFF31453.1"/>
    <property type="molecule type" value="Genomic_DNA"/>
</dbReference>
<evidence type="ECO:0000256" key="6">
    <source>
        <dbReference type="ARBA" id="ARBA00009541"/>
    </source>
</evidence>
<feature type="binding site" evidence="10 14">
    <location>
        <begin position="158"/>
        <end position="161"/>
    </location>
    <ligand>
        <name>substrate</name>
    </ligand>
</feature>
<comment type="caution">
    <text evidence="10">Lacks conserved residue(s) required for the propagation of feature annotation.</text>
</comment>
<keyword evidence="13" id="KW-0862">Zinc</keyword>
<comment type="cofactor">
    <cofactor evidence="10 13">
        <name>a divalent metal cation</name>
        <dbReference type="ChEBI" id="CHEBI:60240"/>
    </cofactor>
    <text evidence="10 13">Binds 1 divalent metal cation per subunit.</text>
</comment>
<evidence type="ECO:0000256" key="8">
    <source>
        <dbReference type="ARBA" id="ARBA00022723"/>
    </source>
</evidence>
<keyword evidence="8 10" id="KW-0479">Metal-binding</keyword>
<feature type="active site" description="Proton acceptor" evidence="10 12">
    <location>
        <position position="45"/>
    </location>
</feature>
<keyword evidence="9 10" id="KW-0413">Isomerase</keyword>
<feature type="binding site" evidence="10 13">
    <location>
        <position position="76"/>
    </location>
    <ligand>
        <name>a divalent metal cation</name>
        <dbReference type="ChEBI" id="CHEBI:60240"/>
    </ligand>
</feature>
<proteinExistence type="inferred from homology"/>
<feature type="binding site" evidence="10">
    <location>
        <begin position="191"/>
        <end position="193"/>
    </location>
    <ligand>
        <name>substrate</name>
    </ligand>
</feature>
<comment type="catalytic activity">
    <reaction evidence="1 10 11">
        <text>D-ribulose 5-phosphate = D-xylulose 5-phosphate</text>
        <dbReference type="Rhea" id="RHEA:13677"/>
        <dbReference type="ChEBI" id="CHEBI:57737"/>
        <dbReference type="ChEBI" id="CHEBI:58121"/>
        <dbReference type="EC" id="5.1.3.1"/>
    </reaction>
</comment>
<evidence type="ECO:0000256" key="2">
    <source>
        <dbReference type="ARBA" id="ARBA00001936"/>
    </source>
</evidence>
<feature type="binding site" evidence="10 13">
    <location>
        <position position="45"/>
    </location>
    <ligand>
        <name>a divalent metal cation</name>
        <dbReference type="ChEBI" id="CHEBI:60240"/>
    </ligand>
</feature>
<evidence type="ECO:0000256" key="13">
    <source>
        <dbReference type="PIRSR" id="PIRSR001461-2"/>
    </source>
</evidence>
<evidence type="ECO:0000313" key="15">
    <source>
        <dbReference type="EMBL" id="SFF31453.1"/>
    </source>
</evidence>
<dbReference type="STRING" id="54.SAMN02745121_08099"/>
<dbReference type="InterPro" id="IPR013785">
    <property type="entry name" value="Aldolase_TIM"/>
</dbReference>
<keyword evidence="13" id="KW-0464">Manganese</keyword>
<evidence type="ECO:0000256" key="1">
    <source>
        <dbReference type="ARBA" id="ARBA00001782"/>
    </source>
</evidence>
<dbReference type="InterPro" id="IPR011060">
    <property type="entry name" value="RibuloseP-bd_barrel"/>
</dbReference>
<sequence>MSQHTAPSERHAPVIAPSLLSADFSRLGEEVVALDRAGADWMHVDVMDGRFVPNLTIGPLVVSALRPHTSRVLDCHLMIEEPERYVGAFADAGADIITVHVEACRHLHRNLQQIRGLSRKSGDRVLAGVSLNPHTPVSALVHVLDLCDVVLVMSVNPGFGGQQFIPAVRPKIRELRAMIAAAGLPTRIEVDGGITVDTIADVAADGADAFVSGTGVLRSPQFGRDYAAAVAALRGTADAAMIWRT</sequence>
<protein>
    <recommendedName>
        <fullName evidence="7 10">Ribulose-phosphate 3-epimerase</fullName>
        <ecNumber evidence="7 10">5.1.3.1</ecNumber>
    </recommendedName>
</protein>
<evidence type="ECO:0000313" key="16">
    <source>
        <dbReference type="Proteomes" id="UP000199400"/>
    </source>
</evidence>
<dbReference type="OrthoDB" id="1645589at2"/>
<dbReference type="Gene3D" id="3.20.20.70">
    <property type="entry name" value="Aldolase class I"/>
    <property type="match status" value="1"/>
</dbReference>
<feature type="binding site" evidence="14">
    <location>
        <begin position="213"/>
        <end position="214"/>
    </location>
    <ligand>
        <name>substrate</name>
    </ligand>
</feature>
<comment type="cofactor">
    <cofactor evidence="5">
        <name>Fe(2+)</name>
        <dbReference type="ChEBI" id="CHEBI:29033"/>
    </cofactor>
</comment>
<feature type="binding site" evidence="10 13">
    <location>
        <position position="191"/>
    </location>
    <ligand>
        <name>a divalent metal cation</name>
        <dbReference type="ChEBI" id="CHEBI:60240"/>
    </ligand>
</feature>
<dbReference type="GO" id="GO:0019323">
    <property type="term" value="P:pentose catabolic process"/>
    <property type="evidence" value="ECO:0007669"/>
    <property type="project" value="UniProtKB-UniRule"/>
</dbReference>
<dbReference type="EC" id="5.1.3.1" evidence="7 10"/>
<dbReference type="NCBIfam" id="TIGR01163">
    <property type="entry name" value="rpe"/>
    <property type="match status" value="1"/>
</dbReference>
<dbReference type="CDD" id="cd00429">
    <property type="entry name" value="RPE"/>
    <property type="match status" value="1"/>
</dbReference>
<comment type="similarity">
    <text evidence="6 10 11">Belongs to the ribulose-phosphate 3-epimerase family.</text>
</comment>
<evidence type="ECO:0000256" key="11">
    <source>
        <dbReference type="PIRNR" id="PIRNR001461"/>
    </source>
</evidence>
<evidence type="ECO:0000256" key="5">
    <source>
        <dbReference type="ARBA" id="ARBA00001954"/>
    </source>
</evidence>
<dbReference type="Pfam" id="PF00834">
    <property type="entry name" value="Ribul_P_3_epim"/>
    <property type="match status" value="1"/>
</dbReference>
<comment type="cofactor">
    <cofactor evidence="2">
        <name>Mn(2+)</name>
        <dbReference type="ChEBI" id="CHEBI:29035"/>
    </cofactor>
</comment>
<dbReference type="PROSITE" id="PS01085">
    <property type="entry name" value="RIBUL_P_3_EPIMER_1"/>
    <property type="match status" value="1"/>
</dbReference>
<keyword evidence="13" id="KW-0170">Cobalt</keyword>